<feature type="domain" description="Metallo-beta-lactamase" evidence="2">
    <location>
        <begin position="4"/>
        <end position="104"/>
    </location>
</feature>
<dbReference type="GO" id="GO:0016787">
    <property type="term" value="F:hydrolase activity"/>
    <property type="evidence" value="ECO:0007669"/>
    <property type="project" value="UniProtKB-KW"/>
</dbReference>
<dbReference type="SUPFAM" id="SSF56281">
    <property type="entry name" value="Metallo-hydrolase/oxidoreductase"/>
    <property type="match status" value="1"/>
</dbReference>
<keyword evidence="4" id="KW-1185">Reference proteome</keyword>
<accession>A0A316A4W4</accession>
<dbReference type="InterPro" id="IPR036866">
    <property type="entry name" value="RibonucZ/Hydroxyglut_hydro"/>
</dbReference>
<comment type="caution">
    <text evidence="3">The sequence shown here is derived from an EMBL/GenBank/DDBJ whole genome shotgun (WGS) entry which is preliminary data.</text>
</comment>
<dbReference type="Proteomes" id="UP000245469">
    <property type="component" value="Unassembled WGS sequence"/>
</dbReference>
<protein>
    <recommendedName>
        <fullName evidence="2">Metallo-beta-lactamase domain-containing protein</fullName>
    </recommendedName>
</protein>
<dbReference type="PANTHER" id="PTHR43546">
    <property type="entry name" value="UPF0173 METAL-DEPENDENT HYDROLASE MJ1163-RELATED"/>
    <property type="match status" value="1"/>
</dbReference>
<reference evidence="3 4" key="1">
    <citation type="submission" date="2018-03" db="EMBL/GenBank/DDBJ databases">
        <title>Genomic Encyclopedia of Archaeal and Bacterial Type Strains, Phase II (KMG-II): from individual species to whole genera.</title>
        <authorList>
            <person name="Goeker M."/>
        </authorList>
    </citation>
    <scope>NUCLEOTIDE SEQUENCE [LARGE SCALE GENOMIC DNA]</scope>
    <source>
        <strain evidence="3 4">DSM 44889</strain>
    </source>
</reference>
<dbReference type="InterPro" id="IPR050114">
    <property type="entry name" value="UPF0173_UPF0282_UlaG_hydrolase"/>
</dbReference>
<proteinExistence type="predicted"/>
<dbReference type="AlphaFoldDB" id="A0A316A4W4"/>
<dbReference type="Pfam" id="PF12706">
    <property type="entry name" value="Lactamase_B_2"/>
    <property type="match status" value="1"/>
</dbReference>
<dbReference type="InterPro" id="IPR001279">
    <property type="entry name" value="Metallo-B-lactamas"/>
</dbReference>
<evidence type="ECO:0000313" key="3">
    <source>
        <dbReference type="EMBL" id="PWJ52956.1"/>
    </source>
</evidence>
<dbReference type="Gene3D" id="3.60.15.10">
    <property type="entry name" value="Ribonuclease Z/Hydroxyacylglutathione hydrolase-like"/>
    <property type="match status" value="1"/>
</dbReference>
<gene>
    <name evidence="3" type="ORF">BXY45_11692</name>
</gene>
<dbReference type="EMBL" id="QGDQ01000016">
    <property type="protein sequence ID" value="PWJ52956.1"/>
    <property type="molecule type" value="Genomic_DNA"/>
</dbReference>
<dbReference type="PANTHER" id="PTHR43546:SF9">
    <property type="entry name" value="L-ASCORBATE-6-PHOSPHATE LACTONASE ULAG-RELATED"/>
    <property type="match status" value="1"/>
</dbReference>
<evidence type="ECO:0000313" key="4">
    <source>
        <dbReference type="Proteomes" id="UP000245469"/>
    </source>
</evidence>
<name>A0A316A4W4_9ACTN</name>
<keyword evidence="1" id="KW-0378">Hydrolase</keyword>
<evidence type="ECO:0000256" key="1">
    <source>
        <dbReference type="ARBA" id="ARBA00022801"/>
    </source>
</evidence>
<organism evidence="3 4">
    <name type="scientific">Quadrisphaera granulorum</name>
    <dbReference type="NCBI Taxonomy" id="317664"/>
    <lineage>
        <taxon>Bacteria</taxon>
        <taxon>Bacillati</taxon>
        <taxon>Actinomycetota</taxon>
        <taxon>Actinomycetes</taxon>
        <taxon>Kineosporiales</taxon>
        <taxon>Kineosporiaceae</taxon>
        <taxon>Quadrisphaera</taxon>
    </lineage>
</organism>
<sequence>MEVSGVTVTAVPAQHGPDGTEALTGPVTGFVLSGSTLPTTYISGDNASLAHVERVAERFPDIAVAVLFAGAARTPLVDGCLTLTSAETAQAAQILGCPRVLVVHTDGWAHFTEGARDVASAFEAAALSGLLVDATPGRRTRL</sequence>
<evidence type="ECO:0000259" key="2">
    <source>
        <dbReference type="Pfam" id="PF12706"/>
    </source>
</evidence>